<gene>
    <name evidence="3" type="ORF">SAMN02927928_3042</name>
</gene>
<dbReference type="Pfam" id="PF00595">
    <property type="entry name" value="PDZ"/>
    <property type="match status" value="1"/>
</dbReference>
<protein>
    <submittedName>
        <fullName evidence="3">PDZ domain (Also known as DHR or GLGF)</fullName>
    </submittedName>
</protein>
<dbReference type="PROSITE" id="PS50106">
    <property type="entry name" value="PDZ"/>
    <property type="match status" value="1"/>
</dbReference>
<dbReference type="AlphaFoldDB" id="A0A1G4SYD8"/>
<dbReference type="InterPro" id="IPR036034">
    <property type="entry name" value="PDZ_sf"/>
</dbReference>
<dbReference type="STRING" id="260084.SAMN02927928_3042"/>
<evidence type="ECO:0000313" key="3">
    <source>
        <dbReference type="EMBL" id="SCW73309.1"/>
    </source>
</evidence>
<accession>A0A1G4SYD8</accession>
<dbReference type="InterPro" id="IPR001478">
    <property type="entry name" value="PDZ"/>
</dbReference>
<dbReference type="SUPFAM" id="SSF50156">
    <property type="entry name" value="PDZ domain-like"/>
    <property type="match status" value="1"/>
</dbReference>
<reference evidence="4" key="1">
    <citation type="submission" date="2016-10" db="EMBL/GenBank/DDBJ databases">
        <authorList>
            <person name="Varghese N."/>
            <person name="Submissions S."/>
        </authorList>
    </citation>
    <scope>NUCLEOTIDE SEQUENCE [LARGE SCALE GENOMIC DNA]</scope>
    <source>
        <strain evidence="4">CGMCC 1.3431</strain>
    </source>
</reference>
<dbReference type="OrthoDB" id="7567941at2"/>
<sequence length="243" mass="25767">MRNMLEALAISGLVMSFANNATAREVPLTQHVVGAAPTWDQAISTGERAIKDRMVDPDSTKIEWPYQFSAVSRKAPFGKTRYGYFTCGTVNSKNRMGGYSGKQWFLIMLKDGAVTDLEIDSPGDGQWTAYECLADVKAGNLVPITINASSHPAPATSLITKPVMGIDFAAVPEGAYIGKVTPKGAADQAGLKPGMVIAEVNGISLKGMTLAGIQSIFTAIEGEMNLMVVGVGEVRMHKAIPSG</sequence>
<dbReference type="SMART" id="SM00228">
    <property type="entry name" value="PDZ"/>
    <property type="match status" value="1"/>
</dbReference>
<dbReference type="Proteomes" id="UP000199150">
    <property type="component" value="Unassembled WGS sequence"/>
</dbReference>
<dbReference type="EMBL" id="FMTS01000005">
    <property type="protein sequence ID" value="SCW73309.1"/>
    <property type="molecule type" value="Genomic_DNA"/>
</dbReference>
<organism evidence="3 4">
    <name type="scientific">Asticcacaulis taihuensis</name>
    <dbReference type="NCBI Taxonomy" id="260084"/>
    <lineage>
        <taxon>Bacteria</taxon>
        <taxon>Pseudomonadati</taxon>
        <taxon>Pseudomonadota</taxon>
        <taxon>Alphaproteobacteria</taxon>
        <taxon>Caulobacterales</taxon>
        <taxon>Caulobacteraceae</taxon>
        <taxon>Asticcacaulis</taxon>
    </lineage>
</organism>
<feature type="chain" id="PRO_5011437259" evidence="1">
    <location>
        <begin position="24"/>
        <end position="243"/>
    </location>
</feature>
<feature type="signal peptide" evidence="1">
    <location>
        <begin position="1"/>
        <end position="23"/>
    </location>
</feature>
<dbReference type="CDD" id="cd00136">
    <property type="entry name" value="PDZ_canonical"/>
    <property type="match status" value="1"/>
</dbReference>
<feature type="domain" description="PDZ" evidence="2">
    <location>
        <begin position="143"/>
        <end position="232"/>
    </location>
</feature>
<dbReference type="RefSeq" id="WP_090649700.1">
    <property type="nucleotide sequence ID" value="NZ_CBCRYE010000008.1"/>
</dbReference>
<evidence type="ECO:0000313" key="4">
    <source>
        <dbReference type="Proteomes" id="UP000199150"/>
    </source>
</evidence>
<keyword evidence="1" id="KW-0732">Signal</keyword>
<dbReference type="Gene3D" id="2.30.42.10">
    <property type="match status" value="1"/>
</dbReference>
<name>A0A1G4SYD8_9CAUL</name>
<proteinExistence type="predicted"/>
<evidence type="ECO:0000259" key="2">
    <source>
        <dbReference type="PROSITE" id="PS50106"/>
    </source>
</evidence>
<evidence type="ECO:0000256" key="1">
    <source>
        <dbReference type="SAM" id="SignalP"/>
    </source>
</evidence>
<keyword evidence="4" id="KW-1185">Reference proteome</keyword>